<sequence>MRQVRFALQYEHSHDPLMDAFIEYPGLYASSLDISVSTAGLWRIDRIAGPSDGLDAVENVFLDPEICNECEPAQTDCGKSYEYEVIERSSNRCTLYTRARGEGSCHSVPYLAIKYCGNGLFFSSKRRGGTNEWTVLLPDGANVGSLYDALDSELCGSPRIHLQQVDEPSHWKDALVTRADLPYEQRLALEAAIDAGYYQTPKGITLDELSERLSLPRSTLRYRLRRAEEFVMTQFERFDSLPTSSRASRSDIQ</sequence>
<dbReference type="EMBL" id="CP104003">
    <property type="protein sequence ID" value="UWM53067.1"/>
    <property type="molecule type" value="Genomic_DNA"/>
</dbReference>
<name>A0A9E7QZW9_9EURY</name>
<dbReference type="InterPro" id="IPR056529">
    <property type="entry name" value="HVO_2928_N"/>
</dbReference>
<keyword evidence="2" id="KW-0804">Transcription</keyword>
<organism evidence="5 6">
    <name type="scientific">Salinirubellus salinus</name>
    <dbReference type="NCBI Taxonomy" id="1364945"/>
    <lineage>
        <taxon>Archaea</taxon>
        <taxon>Methanobacteriati</taxon>
        <taxon>Methanobacteriota</taxon>
        <taxon>Stenosarchaea group</taxon>
        <taxon>Halobacteria</taxon>
        <taxon>Halobacteriales</taxon>
        <taxon>Natronomonadaceae</taxon>
        <taxon>Salinirubellus</taxon>
    </lineage>
</organism>
<keyword evidence="1" id="KW-0805">Transcription regulation</keyword>
<dbReference type="GeneID" id="74943357"/>
<proteinExistence type="predicted"/>
<keyword evidence="6" id="KW-1185">Reference proteome</keyword>
<evidence type="ECO:0000256" key="1">
    <source>
        <dbReference type="ARBA" id="ARBA00023015"/>
    </source>
</evidence>
<dbReference type="Pfam" id="PF24281">
    <property type="entry name" value="HVO_2928_N"/>
    <property type="match status" value="1"/>
</dbReference>
<protein>
    <submittedName>
        <fullName evidence="5">Helix-turn-helix domain-containing protein</fullName>
    </submittedName>
</protein>
<dbReference type="InterPro" id="IPR007050">
    <property type="entry name" value="HTH_bacterioopsin"/>
</dbReference>
<dbReference type="Proteomes" id="UP001057580">
    <property type="component" value="Chromosome"/>
</dbReference>
<gene>
    <name evidence="5" type="ORF">N0B31_13005</name>
</gene>
<evidence type="ECO:0000259" key="4">
    <source>
        <dbReference type="Pfam" id="PF24281"/>
    </source>
</evidence>
<evidence type="ECO:0000259" key="3">
    <source>
        <dbReference type="Pfam" id="PF04967"/>
    </source>
</evidence>
<dbReference type="RefSeq" id="WP_260592062.1">
    <property type="nucleotide sequence ID" value="NZ_CP104003.1"/>
</dbReference>
<feature type="domain" description="HVO-2928 N-terminal" evidence="4">
    <location>
        <begin position="4"/>
        <end position="171"/>
    </location>
</feature>
<dbReference type="KEGG" id="ssai:N0B31_13005"/>
<evidence type="ECO:0000313" key="5">
    <source>
        <dbReference type="EMBL" id="UWM53067.1"/>
    </source>
</evidence>
<dbReference type="PANTHER" id="PTHR34236">
    <property type="entry name" value="DIMETHYL SULFOXIDE REDUCTASE TRANSCRIPTIONAL ACTIVATOR"/>
    <property type="match status" value="1"/>
</dbReference>
<accession>A0A9E7QZW9</accession>
<dbReference type="Pfam" id="PF04967">
    <property type="entry name" value="HTH_10"/>
    <property type="match status" value="1"/>
</dbReference>
<dbReference type="AlphaFoldDB" id="A0A9E7QZW9"/>
<evidence type="ECO:0000313" key="6">
    <source>
        <dbReference type="Proteomes" id="UP001057580"/>
    </source>
</evidence>
<evidence type="ECO:0000256" key="2">
    <source>
        <dbReference type="ARBA" id="ARBA00023163"/>
    </source>
</evidence>
<feature type="domain" description="HTH bat-type" evidence="3">
    <location>
        <begin position="185"/>
        <end position="232"/>
    </location>
</feature>
<reference evidence="5" key="1">
    <citation type="submission" date="2022-09" db="EMBL/GenBank/DDBJ databases">
        <title>Diverse halophilic archaea isolated from saline environments.</title>
        <authorList>
            <person name="Cui H.-L."/>
        </authorList>
    </citation>
    <scope>NUCLEOTIDE SEQUENCE</scope>
    <source>
        <strain evidence="5">ZS-35-S2</strain>
    </source>
</reference>
<dbReference type="PANTHER" id="PTHR34236:SF1">
    <property type="entry name" value="DIMETHYL SULFOXIDE REDUCTASE TRANSCRIPTIONAL ACTIVATOR"/>
    <property type="match status" value="1"/>
</dbReference>